<protein>
    <submittedName>
        <fullName evidence="1">Uncharacterized protein</fullName>
    </submittedName>
</protein>
<accession>A0A0E9VVK6</accession>
<reference evidence="1" key="1">
    <citation type="submission" date="2014-11" db="EMBL/GenBank/DDBJ databases">
        <authorList>
            <person name="Amaro Gonzalez C."/>
        </authorList>
    </citation>
    <scope>NUCLEOTIDE SEQUENCE</scope>
</reference>
<reference evidence="1" key="2">
    <citation type="journal article" date="2015" name="Fish Shellfish Immunol.">
        <title>Early steps in the European eel (Anguilla anguilla)-Vibrio vulnificus interaction in the gills: Role of the RtxA13 toxin.</title>
        <authorList>
            <person name="Callol A."/>
            <person name="Pajuelo D."/>
            <person name="Ebbesson L."/>
            <person name="Teles M."/>
            <person name="MacKenzie S."/>
            <person name="Amaro C."/>
        </authorList>
    </citation>
    <scope>NUCLEOTIDE SEQUENCE</scope>
</reference>
<evidence type="ECO:0000313" key="1">
    <source>
        <dbReference type="EMBL" id="JAH81335.1"/>
    </source>
</evidence>
<dbReference type="AlphaFoldDB" id="A0A0E9VVK6"/>
<name>A0A0E9VVK6_ANGAN</name>
<dbReference type="EMBL" id="GBXM01027242">
    <property type="protein sequence ID" value="JAH81335.1"/>
    <property type="molecule type" value="Transcribed_RNA"/>
</dbReference>
<organism evidence="1">
    <name type="scientific">Anguilla anguilla</name>
    <name type="common">European freshwater eel</name>
    <name type="synonym">Muraena anguilla</name>
    <dbReference type="NCBI Taxonomy" id="7936"/>
    <lineage>
        <taxon>Eukaryota</taxon>
        <taxon>Metazoa</taxon>
        <taxon>Chordata</taxon>
        <taxon>Craniata</taxon>
        <taxon>Vertebrata</taxon>
        <taxon>Euteleostomi</taxon>
        <taxon>Actinopterygii</taxon>
        <taxon>Neopterygii</taxon>
        <taxon>Teleostei</taxon>
        <taxon>Anguilliformes</taxon>
        <taxon>Anguillidae</taxon>
        <taxon>Anguilla</taxon>
    </lineage>
</organism>
<sequence length="33" mass="3797">MPKAHPALFSHSELKPLSWEIITINFLKIHPSN</sequence>
<proteinExistence type="predicted"/>